<dbReference type="InterPro" id="IPR036188">
    <property type="entry name" value="FAD/NAD-bd_sf"/>
</dbReference>
<keyword evidence="8" id="KW-1015">Disulfide bond</keyword>
<evidence type="ECO:0000256" key="5">
    <source>
        <dbReference type="ARBA" id="ARBA00022857"/>
    </source>
</evidence>
<dbReference type="PRINTS" id="PR00368">
    <property type="entry name" value="FADPNR"/>
</dbReference>
<evidence type="ECO:0000259" key="14">
    <source>
        <dbReference type="Pfam" id="PF07992"/>
    </source>
</evidence>
<dbReference type="InterPro" id="IPR046952">
    <property type="entry name" value="GSHR/TRXR-like"/>
</dbReference>
<dbReference type="FunFam" id="3.30.390.30:FF:000004">
    <property type="entry name" value="Thioredoxin reductase 1, cytoplasmic"/>
    <property type="match status" value="1"/>
</dbReference>
<dbReference type="GO" id="GO:0050660">
    <property type="term" value="F:flavin adenine dinucleotide binding"/>
    <property type="evidence" value="ECO:0007669"/>
    <property type="project" value="InterPro"/>
</dbReference>
<dbReference type="Gene3D" id="3.30.390.30">
    <property type="match status" value="1"/>
</dbReference>
<dbReference type="PANTHER" id="PTHR42737:SF8">
    <property type="entry name" value="THIOREDOXIN-DISULFIDE REDUCTASE"/>
    <property type="match status" value="1"/>
</dbReference>
<dbReference type="Gene3D" id="3.50.50.60">
    <property type="entry name" value="FAD/NAD(P)-binding domain"/>
    <property type="match status" value="2"/>
</dbReference>
<sequence length="524" mass="57582">MLLTGKHLTLTKKTEIKKQLGTEITKKIFRKISEKKGGYQYDLAVIGGGSGGLSVSQKAAELGAKVALMDYVEPTLRGSKWGIGGACPNVGCIPKKLLHAAAQSRENLHFSTFYGWDVDPINAKHNWNLMINNVQSYIRSLNWGYKVKLRQKGIDYLNFFARLKSEHEIELVRKGSDDVKLITAENIVIATGGTPIIPQVPGGEHCITSNDLFSLPTPPGKTLILGAAYIGLEAAGVLSGLGFDTSVMVRSKVLRKFDQQMAKMIQNNLARKGVAFLHKSVLKEIKKIQNNNNSKYLVSFQNIENGQEKQAEFDTVLSAIGRRAQTQRMNLEKIGIALDKEGKIAQKNCQSSVKNIYAIGDVSSGSPELTPFAISQGKLLAFRLYGDSTQKTDYSLIPTAVFTPLEYGSAGLSEEEAISTYKLENIEVYHSYFTPLEFALPHFAENECYIKVICNKLENEKILGIHYFGPNAGEIIQGFAASMKCGITKSQLDSTLGIHPTCAENFTNLDVTKRSGKDPKKTGC</sequence>
<dbReference type="GO" id="GO:0034599">
    <property type="term" value="P:cellular response to oxidative stress"/>
    <property type="evidence" value="ECO:0007669"/>
    <property type="project" value="TreeGrafter"/>
</dbReference>
<accession>A0A9Q0L6C4</accession>
<evidence type="ECO:0000259" key="13">
    <source>
        <dbReference type="Pfam" id="PF02852"/>
    </source>
</evidence>
<keyword evidence="11" id="KW-0520">NAD</keyword>
<name>A0A9Q0L6C4_ANAIG</name>
<feature type="domain" description="Pyridine nucleotide-disulphide oxidoreductase dimerisation" evidence="13">
    <location>
        <begin position="397"/>
        <end position="508"/>
    </location>
</feature>
<dbReference type="InterPro" id="IPR023753">
    <property type="entry name" value="FAD/NAD-binding_dom"/>
</dbReference>
<dbReference type="SUPFAM" id="SSF55424">
    <property type="entry name" value="FAD/NAD-linked reductases, dimerisation (C-terminal) domain"/>
    <property type="match status" value="1"/>
</dbReference>
<reference evidence="15" key="1">
    <citation type="submission" date="2022-10" db="EMBL/GenBank/DDBJ databases">
        <title>Novel sulphate-reducing endosymbionts in the free-living metamonad Anaeramoeba.</title>
        <authorList>
            <person name="Jerlstrom-Hultqvist J."/>
            <person name="Cepicka I."/>
            <person name="Gallot-Lavallee L."/>
            <person name="Salas-Leiva D."/>
            <person name="Curtis B.A."/>
            <person name="Zahonova K."/>
            <person name="Pipaliya S."/>
            <person name="Dacks J."/>
            <person name="Roger A.J."/>
        </authorList>
    </citation>
    <scope>NUCLEOTIDE SEQUENCE</scope>
    <source>
        <strain evidence="15">BMAN</strain>
    </source>
</reference>
<dbReference type="OrthoDB" id="5956163at2759"/>
<evidence type="ECO:0000256" key="10">
    <source>
        <dbReference type="PIRSR" id="PIRSR000350-2"/>
    </source>
</evidence>
<feature type="binding site" evidence="11">
    <location>
        <position position="321"/>
    </location>
    <ligand>
        <name>NAD(+)</name>
        <dbReference type="ChEBI" id="CHEBI:57540"/>
    </ligand>
</feature>
<dbReference type="OMA" id="IIEGCEP"/>
<evidence type="ECO:0000256" key="11">
    <source>
        <dbReference type="PIRSR" id="PIRSR000350-3"/>
    </source>
</evidence>
<dbReference type="GO" id="GO:0005829">
    <property type="term" value="C:cytosol"/>
    <property type="evidence" value="ECO:0007669"/>
    <property type="project" value="TreeGrafter"/>
</dbReference>
<dbReference type="NCBIfam" id="TIGR01438">
    <property type="entry name" value="TGR"/>
    <property type="match status" value="1"/>
</dbReference>
<evidence type="ECO:0000256" key="2">
    <source>
        <dbReference type="ARBA" id="ARBA00012610"/>
    </source>
</evidence>
<dbReference type="Proteomes" id="UP001149090">
    <property type="component" value="Unassembled WGS sequence"/>
</dbReference>
<feature type="active site" description="Proton acceptor" evidence="10">
    <location>
        <position position="499"/>
    </location>
</feature>
<dbReference type="FunFam" id="3.50.50.60:FF:000012">
    <property type="entry name" value="Thioredoxin reductase 1, cytoplasmic"/>
    <property type="match status" value="1"/>
</dbReference>
<feature type="binding site" evidence="11">
    <location>
        <position position="96"/>
    </location>
    <ligand>
        <name>FAD</name>
        <dbReference type="ChEBI" id="CHEBI:57692"/>
    </ligand>
</feature>
<dbReference type="GO" id="GO:0004791">
    <property type="term" value="F:thioredoxin-disulfide reductase (NADPH) activity"/>
    <property type="evidence" value="ECO:0007669"/>
    <property type="project" value="UniProtKB-EC"/>
</dbReference>
<dbReference type="PANTHER" id="PTHR42737">
    <property type="entry name" value="GLUTATHIONE REDUCTASE"/>
    <property type="match status" value="1"/>
</dbReference>
<feature type="binding site" evidence="11">
    <location>
        <position position="361"/>
    </location>
    <ligand>
        <name>FAD</name>
        <dbReference type="ChEBI" id="CHEBI:57692"/>
    </ligand>
</feature>
<comment type="caution">
    <text evidence="15">The sequence shown here is derived from an EMBL/GenBank/DDBJ whole genome shotgun (WGS) entry which is preliminary data.</text>
</comment>
<evidence type="ECO:0000256" key="3">
    <source>
        <dbReference type="ARBA" id="ARBA00022630"/>
    </source>
</evidence>
<dbReference type="GO" id="GO:0006749">
    <property type="term" value="P:glutathione metabolic process"/>
    <property type="evidence" value="ECO:0007669"/>
    <property type="project" value="TreeGrafter"/>
</dbReference>
<evidence type="ECO:0000256" key="7">
    <source>
        <dbReference type="ARBA" id="ARBA00023002"/>
    </source>
</evidence>
<evidence type="ECO:0000313" key="16">
    <source>
        <dbReference type="Proteomes" id="UP001149090"/>
    </source>
</evidence>
<feature type="disulfide bond" description="Redox-active" evidence="12">
    <location>
        <begin position="87"/>
        <end position="92"/>
    </location>
</feature>
<gene>
    <name evidence="15" type="ORF">M0811_03543</name>
</gene>
<evidence type="ECO:0000256" key="9">
    <source>
        <dbReference type="ARBA" id="ARBA00023284"/>
    </source>
</evidence>
<protein>
    <recommendedName>
        <fullName evidence="2">thioredoxin-disulfide reductase (NADPH)</fullName>
        <ecNumber evidence="2">1.8.1.9</ecNumber>
    </recommendedName>
</protein>
<dbReference type="PRINTS" id="PR00411">
    <property type="entry name" value="PNDRDTASEI"/>
</dbReference>
<dbReference type="GO" id="GO:0005739">
    <property type="term" value="C:mitochondrion"/>
    <property type="evidence" value="ECO:0007669"/>
    <property type="project" value="TreeGrafter"/>
</dbReference>
<keyword evidence="9" id="KW-0676">Redox-active center</keyword>
<keyword evidence="16" id="KW-1185">Reference proteome</keyword>
<dbReference type="GO" id="GO:0004362">
    <property type="term" value="F:glutathione-disulfide reductase (NADPH) activity"/>
    <property type="evidence" value="ECO:0007669"/>
    <property type="project" value="TreeGrafter"/>
</dbReference>
<comment type="similarity">
    <text evidence="1">Belongs to the class-I pyridine nucleotide-disulfide oxidoreductase family.</text>
</comment>
<keyword evidence="5" id="KW-0521">NADP</keyword>
<dbReference type="EMBL" id="JAPDFW010000147">
    <property type="protein sequence ID" value="KAJ5066210.1"/>
    <property type="molecule type" value="Genomic_DNA"/>
</dbReference>
<evidence type="ECO:0000256" key="8">
    <source>
        <dbReference type="ARBA" id="ARBA00023157"/>
    </source>
</evidence>
<dbReference type="InterPro" id="IPR016156">
    <property type="entry name" value="FAD/NAD-linked_Rdtase_dimer_sf"/>
</dbReference>
<keyword evidence="7" id="KW-0560">Oxidoreductase</keyword>
<keyword evidence="4 11" id="KW-0274">FAD</keyword>
<keyword evidence="11" id="KW-0547">Nucleotide-binding</keyword>
<evidence type="ECO:0000256" key="12">
    <source>
        <dbReference type="PIRSR" id="PIRSR000350-4"/>
    </source>
</evidence>
<dbReference type="EC" id="1.8.1.9" evidence="2"/>
<feature type="domain" description="FAD/NAD(P)-binding" evidence="14">
    <location>
        <begin position="41"/>
        <end position="377"/>
    </location>
</feature>
<dbReference type="InterPro" id="IPR001100">
    <property type="entry name" value="Pyr_nuc-diS_OxRdtase"/>
</dbReference>
<comment type="cofactor">
    <cofactor evidence="11">
        <name>FAD</name>
        <dbReference type="ChEBI" id="CHEBI:57692"/>
    </cofactor>
    <text evidence="11">Binds 1 FAD per subunit.</text>
</comment>
<dbReference type="InterPro" id="IPR004099">
    <property type="entry name" value="Pyr_nucl-diS_OxRdtase_dimer"/>
</dbReference>
<proteinExistence type="inferred from homology"/>
<keyword evidence="3" id="KW-0285">Flavoprotein</keyword>
<dbReference type="AlphaFoldDB" id="A0A9Q0L6C4"/>
<evidence type="ECO:0000313" key="15">
    <source>
        <dbReference type="EMBL" id="KAJ5066210.1"/>
    </source>
</evidence>
<feature type="binding site" evidence="11">
    <location>
        <begin position="226"/>
        <end position="233"/>
    </location>
    <ligand>
        <name>NAD(+)</name>
        <dbReference type="ChEBI" id="CHEBI:57540"/>
    </ligand>
</feature>
<dbReference type="Pfam" id="PF02852">
    <property type="entry name" value="Pyr_redox_dim"/>
    <property type="match status" value="1"/>
</dbReference>
<evidence type="ECO:0000256" key="6">
    <source>
        <dbReference type="ARBA" id="ARBA00022933"/>
    </source>
</evidence>
<keyword evidence="6" id="KW-0712">Selenocysteine</keyword>
<dbReference type="PIRSF" id="PIRSF000350">
    <property type="entry name" value="Mercury_reductase_MerA"/>
    <property type="match status" value="1"/>
</dbReference>
<evidence type="ECO:0000256" key="1">
    <source>
        <dbReference type="ARBA" id="ARBA00007532"/>
    </source>
</evidence>
<dbReference type="SUPFAM" id="SSF51905">
    <property type="entry name" value="FAD/NAD(P)-binding domain"/>
    <property type="match status" value="1"/>
</dbReference>
<organism evidence="15 16">
    <name type="scientific">Anaeramoeba ignava</name>
    <name type="common">Anaerobic marine amoeba</name>
    <dbReference type="NCBI Taxonomy" id="1746090"/>
    <lineage>
        <taxon>Eukaryota</taxon>
        <taxon>Metamonada</taxon>
        <taxon>Anaeramoebidae</taxon>
        <taxon>Anaeramoeba</taxon>
    </lineage>
</organism>
<evidence type="ECO:0000256" key="4">
    <source>
        <dbReference type="ARBA" id="ARBA00022827"/>
    </source>
</evidence>
<dbReference type="InterPro" id="IPR006338">
    <property type="entry name" value="Thioredoxin/glutathione_Rdtase"/>
</dbReference>
<dbReference type="Pfam" id="PF07992">
    <property type="entry name" value="Pyr_redox_2"/>
    <property type="match status" value="1"/>
</dbReference>
<dbReference type="GO" id="GO:0045454">
    <property type="term" value="P:cell redox homeostasis"/>
    <property type="evidence" value="ECO:0007669"/>
    <property type="project" value="InterPro"/>
</dbReference>